<accession>A0A554VQI6</accession>
<dbReference type="PANTHER" id="PTHR46546">
    <property type="entry name" value="SHEWANELLA-LIKE PROTEIN PHOSPHATASE 1"/>
    <property type="match status" value="1"/>
</dbReference>
<comment type="caution">
    <text evidence="2">The sequence shown here is derived from an EMBL/GenBank/DDBJ whole genome shotgun (WGS) entry which is preliminary data.</text>
</comment>
<evidence type="ECO:0000259" key="1">
    <source>
        <dbReference type="Pfam" id="PF00149"/>
    </source>
</evidence>
<organism evidence="2 3">
    <name type="scientific">Aquimarina algiphila</name>
    <dbReference type="NCBI Taxonomy" id="2047982"/>
    <lineage>
        <taxon>Bacteria</taxon>
        <taxon>Pseudomonadati</taxon>
        <taxon>Bacteroidota</taxon>
        <taxon>Flavobacteriia</taxon>
        <taxon>Flavobacteriales</taxon>
        <taxon>Flavobacteriaceae</taxon>
        <taxon>Aquimarina</taxon>
    </lineage>
</organism>
<proteinExistence type="predicted"/>
<sequence length="378" mass="44083">MKKRTFKKELLFGCKWLSFIVLFNMNIMLSNAQSSKEILKTEHINDCPYIFYEDNNTVEVKWIVNGELKKKTFSNNGFKKLKIKTCEEFKSKYIKIKPSIRIDNDQKFNGVSKIAVLSDIHGQHDLFIELLRSNNVINNKGEWSFGKGHFVVVGDVFDRGDKVTETLWFLYNLEQQAKKTGGKVHYLLGNHEVMILEGNDKYVHDKYKWVSQQMGIPHKELFGKETLLGEWIRTKPVAISINNIAFVHAGFSPEFTEGKYDISTVNQLFHHDIIDHDKETVLENDDLKFMLKKKGPIWYRGYFRDKDFTKEKAQKILEEMGMKHIVVGHTSMKRVLSHFDGLIYSVDSSMKKGKYAELLIWEDDQFFRGTLTGELTKI</sequence>
<dbReference type="Pfam" id="PF00149">
    <property type="entry name" value="Metallophos"/>
    <property type="match status" value="1"/>
</dbReference>
<evidence type="ECO:0000313" key="3">
    <source>
        <dbReference type="Proteomes" id="UP000318833"/>
    </source>
</evidence>
<dbReference type="InterPro" id="IPR004843">
    <property type="entry name" value="Calcineurin-like_PHP"/>
</dbReference>
<dbReference type="AlphaFoldDB" id="A0A554VQI6"/>
<dbReference type="RefSeq" id="WP_143915393.1">
    <property type="nucleotide sequence ID" value="NZ_CANMIK010000005.1"/>
</dbReference>
<dbReference type="SUPFAM" id="SSF56300">
    <property type="entry name" value="Metallo-dependent phosphatases"/>
    <property type="match status" value="1"/>
</dbReference>
<name>A0A554VQI6_9FLAO</name>
<dbReference type="EMBL" id="VLNR01000004">
    <property type="protein sequence ID" value="TSE10800.1"/>
    <property type="molecule type" value="Genomic_DNA"/>
</dbReference>
<dbReference type="InterPro" id="IPR029052">
    <property type="entry name" value="Metallo-depent_PP-like"/>
</dbReference>
<protein>
    <submittedName>
        <fullName evidence="2">Metallophosphoesterase</fullName>
    </submittedName>
</protein>
<dbReference type="GO" id="GO:0016787">
    <property type="term" value="F:hydrolase activity"/>
    <property type="evidence" value="ECO:0007669"/>
    <property type="project" value="InterPro"/>
</dbReference>
<dbReference type="Proteomes" id="UP000318833">
    <property type="component" value="Unassembled WGS sequence"/>
</dbReference>
<evidence type="ECO:0000313" key="2">
    <source>
        <dbReference type="EMBL" id="TSE10800.1"/>
    </source>
</evidence>
<gene>
    <name evidence="2" type="ORF">FOF46_02865</name>
</gene>
<reference evidence="2 3" key="1">
    <citation type="submission" date="2019-07" db="EMBL/GenBank/DDBJ databases">
        <title>The draft genome sequence of Aquimarina algiphila M91.</title>
        <authorList>
            <person name="Meng X."/>
        </authorList>
    </citation>
    <scope>NUCLEOTIDE SEQUENCE [LARGE SCALE GENOMIC DNA]</scope>
    <source>
        <strain evidence="2 3">M91</strain>
    </source>
</reference>
<dbReference type="Gene3D" id="3.60.21.10">
    <property type="match status" value="1"/>
</dbReference>
<feature type="domain" description="Calcineurin-like phosphoesterase" evidence="1">
    <location>
        <begin position="113"/>
        <end position="330"/>
    </location>
</feature>
<dbReference type="PANTHER" id="PTHR46546:SF4">
    <property type="entry name" value="SHEWANELLA-LIKE PROTEIN PHOSPHATASE 1"/>
    <property type="match status" value="1"/>
</dbReference>
<keyword evidence="3" id="KW-1185">Reference proteome</keyword>
<dbReference type="OrthoDB" id="7550081at2"/>